<keyword evidence="1" id="KW-0378">Hydrolase</keyword>
<dbReference type="InterPro" id="IPR036380">
    <property type="entry name" value="Isochorismatase-like_sf"/>
</dbReference>
<sequence length="200" mass="22702">MNDPGNEKPALLIIDMVKDTFKEAGKLPITPLAERLIYPINRLIGGFRVNNWPIVFSTDAFNEDDFIFKAKMKPHSLAGTKGAEVIDELDRKEDDLWLPKPRFSAFFKTGLEHWLRDREVTLCAVTGIATNFCILTTALDAVCHDFKTALVEDCTAASSEKIHRRTLDNYRRNPIYPLLRVTASKELMRELTGKGEIEYG</sequence>
<dbReference type="Gene3D" id="3.40.50.850">
    <property type="entry name" value="Isochorismatase-like"/>
    <property type="match status" value="1"/>
</dbReference>
<dbReference type="PANTHER" id="PTHR43540:SF6">
    <property type="entry name" value="ISOCHORISMATASE-LIKE DOMAIN-CONTAINING PROTEIN"/>
    <property type="match status" value="1"/>
</dbReference>
<dbReference type="RefSeq" id="WP_155306545.1">
    <property type="nucleotide sequence ID" value="NZ_AP021875.1"/>
</dbReference>
<dbReference type="InterPro" id="IPR000868">
    <property type="entry name" value="Isochorismatase-like_dom"/>
</dbReference>
<dbReference type="GO" id="GO:0016787">
    <property type="term" value="F:hydrolase activity"/>
    <property type="evidence" value="ECO:0007669"/>
    <property type="project" value="UniProtKB-KW"/>
</dbReference>
<evidence type="ECO:0000256" key="1">
    <source>
        <dbReference type="ARBA" id="ARBA00022801"/>
    </source>
</evidence>
<dbReference type="CDD" id="cd00431">
    <property type="entry name" value="cysteine_hydrolases"/>
    <property type="match status" value="1"/>
</dbReference>
<dbReference type="Proteomes" id="UP000427769">
    <property type="component" value="Chromosome"/>
</dbReference>
<dbReference type="InterPro" id="IPR050272">
    <property type="entry name" value="Isochorismatase-like_hydrls"/>
</dbReference>
<reference evidence="3 4" key="1">
    <citation type="submission" date="2019-11" db="EMBL/GenBank/DDBJ databases">
        <title>Comparative genomics of hydrocarbon-degrading Desulfosarcina strains.</title>
        <authorList>
            <person name="Watanabe M."/>
            <person name="Kojima H."/>
            <person name="Fukui M."/>
        </authorList>
    </citation>
    <scope>NUCLEOTIDE SEQUENCE [LARGE SCALE GENOMIC DNA]</scope>
    <source>
        <strain evidence="3 4">PP31</strain>
    </source>
</reference>
<dbReference type="Pfam" id="PF00857">
    <property type="entry name" value="Isochorismatase"/>
    <property type="match status" value="1"/>
</dbReference>
<dbReference type="OrthoDB" id="9791276at2"/>
<organism evidence="3 4">
    <name type="scientific">Desulfosarcina widdelii</name>
    <dbReference type="NCBI Taxonomy" id="947919"/>
    <lineage>
        <taxon>Bacteria</taxon>
        <taxon>Pseudomonadati</taxon>
        <taxon>Thermodesulfobacteriota</taxon>
        <taxon>Desulfobacteria</taxon>
        <taxon>Desulfobacterales</taxon>
        <taxon>Desulfosarcinaceae</taxon>
        <taxon>Desulfosarcina</taxon>
    </lineage>
</organism>
<evidence type="ECO:0000313" key="3">
    <source>
        <dbReference type="EMBL" id="BBO77846.1"/>
    </source>
</evidence>
<proteinExistence type="predicted"/>
<dbReference type="SUPFAM" id="SSF52499">
    <property type="entry name" value="Isochorismatase-like hydrolases"/>
    <property type="match status" value="1"/>
</dbReference>
<evidence type="ECO:0000313" key="4">
    <source>
        <dbReference type="Proteomes" id="UP000427769"/>
    </source>
</evidence>
<feature type="domain" description="Isochorismatase-like" evidence="2">
    <location>
        <begin position="10"/>
        <end position="171"/>
    </location>
</feature>
<gene>
    <name evidence="3" type="ORF">DSCW_52630</name>
</gene>
<accession>A0A5K7Z7R7</accession>
<protein>
    <submittedName>
        <fullName evidence="3">Isochorismatase</fullName>
    </submittedName>
</protein>
<keyword evidence="4" id="KW-1185">Reference proteome</keyword>
<dbReference type="EMBL" id="AP021875">
    <property type="protein sequence ID" value="BBO77846.1"/>
    <property type="molecule type" value="Genomic_DNA"/>
</dbReference>
<dbReference type="KEGG" id="dwd:DSCW_52630"/>
<dbReference type="PANTHER" id="PTHR43540">
    <property type="entry name" value="PEROXYUREIDOACRYLATE/UREIDOACRYLATE AMIDOHYDROLASE-RELATED"/>
    <property type="match status" value="1"/>
</dbReference>
<dbReference type="AlphaFoldDB" id="A0A5K7Z7R7"/>
<name>A0A5K7Z7R7_9BACT</name>
<evidence type="ECO:0000259" key="2">
    <source>
        <dbReference type="Pfam" id="PF00857"/>
    </source>
</evidence>